<sequence length="437" mass="47974">MKTALVSAATVALSASVASAQPEGPPPTPPELSEEAVAKGRSSDISRAYAEAFGVNSGEARDRLAAQDRAVVYAEELLRSEPLGFVDLEIEHEPNFKIVIYYNKSIDRQKLTSAAPVELRRFLVFNPINKSREEIRTDRQVVSQALTAAGLQYGLEFSLRKGEFFLEIPANADEERYRAVLPELTRATISIVRGATSVDAAGLYGGYWFEAEFYCTAGWPVRNSAGTEGLLTAGHCGPPYEMNFSWNSERPILAPAWARKDELRGYQTLDHAMYPLGRHTTTRVINIENNRVYRGETNTVPGIVTAFYEIASPRQPARGQYLCKMGSTTGLTCGIVADLNFNGDGQWNVVKVSQSAQRHIAEGGDSGGPVFSWSSDGSMVHPIGIMKRTARVNDQVCRNSSTTASNNTTCYFTFIPLTTIRAYDPFQVNTVDGFRSP</sequence>
<accession>A0ABX8ZJJ0</accession>
<reference evidence="3 4" key="1">
    <citation type="submission" date="2021-08" db="EMBL/GenBank/DDBJ databases">
        <title>Comparative Genomics Analysis of the Genus Qipengyuania Reveals Extensive Genetic Diversity and Metabolic Versatility, Including the Description of Fifteen Novel Species.</title>
        <authorList>
            <person name="Liu Y."/>
        </authorList>
    </citation>
    <scope>NUCLEOTIDE SEQUENCE [LARGE SCALE GENOMIC DNA]</scope>
    <source>
        <strain evidence="3 4">1NDH13</strain>
    </source>
</reference>
<dbReference type="EMBL" id="CP081295">
    <property type="protein sequence ID" value="QZD89183.1"/>
    <property type="molecule type" value="Genomic_DNA"/>
</dbReference>
<dbReference type="InterPro" id="IPR043504">
    <property type="entry name" value="Peptidase_S1_PA_chymotrypsin"/>
</dbReference>
<evidence type="ECO:0000256" key="2">
    <source>
        <dbReference type="SAM" id="SignalP"/>
    </source>
</evidence>
<keyword evidence="2" id="KW-0732">Signal</keyword>
<name>A0ABX8ZJJ0_9SPHN</name>
<dbReference type="SUPFAM" id="SSF50494">
    <property type="entry name" value="Trypsin-like serine proteases"/>
    <property type="match status" value="1"/>
</dbReference>
<dbReference type="Proteomes" id="UP000824281">
    <property type="component" value="Chromosome"/>
</dbReference>
<gene>
    <name evidence="3" type="ORF">K3148_10085</name>
</gene>
<feature type="chain" id="PRO_5046956583" evidence="2">
    <location>
        <begin position="21"/>
        <end position="437"/>
    </location>
</feature>
<feature type="signal peptide" evidence="2">
    <location>
        <begin position="1"/>
        <end position="20"/>
    </location>
</feature>
<keyword evidence="4" id="KW-1185">Reference proteome</keyword>
<dbReference type="CDD" id="cd21112">
    <property type="entry name" value="alphaLP-like"/>
    <property type="match status" value="1"/>
</dbReference>
<dbReference type="RefSeq" id="WP_221424686.1">
    <property type="nucleotide sequence ID" value="NZ_CP081295.1"/>
</dbReference>
<proteinExistence type="predicted"/>
<dbReference type="InterPro" id="IPR009003">
    <property type="entry name" value="Peptidase_S1_PA"/>
</dbReference>
<protein>
    <submittedName>
        <fullName evidence="3">S1 family peptidase</fullName>
    </submittedName>
</protein>
<evidence type="ECO:0000313" key="4">
    <source>
        <dbReference type="Proteomes" id="UP000824281"/>
    </source>
</evidence>
<dbReference type="Gene3D" id="2.40.10.10">
    <property type="entry name" value="Trypsin-like serine proteases"/>
    <property type="match status" value="2"/>
</dbReference>
<organism evidence="3 4">
    <name type="scientific">Qipengyuania aurantiaca</name>
    <dbReference type="NCBI Taxonomy" id="2867233"/>
    <lineage>
        <taxon>Bacteria</taxon>
        <taxon>Pseudomonadati</taxon>
        <taxon>Pseudomonadota</taxon>
        <taxon>Alphaproteobacteria</taxon>
        <taxon>Sphingomonadales</taxon>
        <taxon>Erythrobacteraceae</taxon>
        <taxon>Qipengyuania</taxon>
    </lineage>
</organism>
<evidence type="ECO:0000313" key="3">
    <source>
        <dbReference type="EMBL" id="QZD89183.1"/>
    </source>
</evidence>
<evidence type="ECO:0000256" key="1">
    <source>
        <dbReference type="SAM" id="MobiDB-lite"/>
    </source>
</evidence>
<feature type="region of interest" description="Disordered" evidence="1">
    <location>
        <begin position="16"/>
        <end position="38"/>
    </location>
</feature>